<reference evidence="1 2" key="1">
    <citation type="submission" date="2018-10" db="EMBL/GenBank/DDBJ databases">
        <title>Parasedimentitalea marina sp. nov., a psychrophilic bacterium isolated from deep seawater of the New Britain Trench.</title>
        <authorList>
            <person name="Cao J."/>
        </authorList>
    </citation>
    <scope>NUCLEOTIDE SEQUENCE [LARGE SCALE GENOMIC DNA]</scope>
    <source>
        <strain evidence="1 2">W43</strain>
    </source>
</reference>
<name>A0A3T0N7G3_9RHOB</name>
<dbReference type="RefSeq" id="WP_127750498.1">
    <property type="nucleotide sequence ID" value="NZ_CP033219.1"/>
</dbReference>
<dbReference type="AlphaFoldDB" id="A0A3T0N7G3"/>
<dbReference type="EMBL" id="CP033219">
    <property type="protein sequence ID" value="AZV79911.1"/>
    <property type="molecule type" value="Genomic_DNA"/>
</dbReference>
<accession>A0A3T0N7G3</accession>
<protein>
    <submittedName>
        <fullName evidence="1">Uncharacterized protein</fullName>
    </submittedName>
</protein>
<sequence length="100" mass="10503">MHELLVFTPRSGTENDAFTAIFVLQAHAANNLVVSYGLLTAARCASRGRLLSGSSQDFAKGAFCAQPPLVVIAPNGLFQPKAVMVSNLPSSKSSHSNSVD</sequence>
<evidence type="ECO:0000313" key="2">
    <source>
        <dbReference type="Proteomes" id="UP000283063"/>
    </source>
</evidence>
<evidence type="ECO:0000313" key="1">
    <source>
        <dbReference type="EMBL" id="AZV79911.1"/>
    </source>
</evidence>
<dbReference type="KEGG" id="sedi:EBB79_19840"/>
<dbReference type="Proteomes" id="UP000283063">
    <property type="component" value="Chromosome"/>
</dbReference>
<gene>
    <name evidence="1" type="ORF">EBB79_19840</name>
</gene>
<organism evidence="1 2">
    <name type="scientific">Parasedimentitalea marina</name>
    <dbReference type="NCBI Taxonomy" id="2483033"/>
    <lineage>
        <taxon>Bacteria</taxon>
        <taxon>Pseudomonadati</taxon>
        <taxon>Pseudomonadota</taxon>
        <taxon>Alphaproteobacteria</taxon>
        <taxon>Rhodobacterales</taxon>
        <taxon>Paracoccaceae</taxon>
        <taxon>Parasedimentitalea</taxon>
    </lineage>
</organism>
<proteinExistence type="predicted"/>
<keyword evidence="2" id="KW-1185">Reference proteome</keyword>